<dbReference type="AlphaFoldDB" id="A0A395HQR3"/>
<proteinExistence type="predicted"/>
<name>A0A395HQR3_ASPHC</name>
<dbReference type="Proteomes" id="UP000248961">
    <property type="component" value="Unassembled WGS sequence"/>
</dbReference>
<feature type="transmembrane region" description="Helical" evidence="1">
    <location>
        <begin position="135"/>
        <end position="161"/>
    </location>
</feature>
<keyword evidence="1" id="KW-1133">Transmembrane helix</keyword>
<dbReference type="VEuPathDB" id="FungiDB:BO97DRAFT_161837"/>
<protein>
    <submittedName>
        <fullName evidence="2">Uncharacterized protein</fullName>
    </submittedName>
</protein>
<dbReference type="GeneID" id="37194521"/>
<keyword evidence="1" id="KW-0472">Membrane</keyword>
<gene>
    <name evidence="2" type="ORF">BO97DRAFT_161837</name>
</gene>
<reference evidence="2 3" key="1">
    <citation type="submission" date="2018-02" db="EMBL/GenBank/DDBJ databases">
        <title>The genomes of Aspergillus section Nigri reveals drivers in fungal speciation.</title>
        <authorList>
            <consortium name="DOE Joint Genome Institute"/>
            <person name="Vesth T.C."/>
            <person name="Nybo J."/>
            <person name="Theobald S."/>
            <person name="Brandl J."/>
            <person name="Frisvad J.C."/>
            <person name="Nielsen K.F."/>
            <person name="Lyhne E.K."/>
            <person name="Kogle M.E."/>
            <person name="Kuo A."/>
            <person name="Riley R."/>
            <person name="Clum A."/>
            <person name="Nolan M."/>
            <person name="Lipzen A."/>
            <person name="Salamov A."/>
            <person name="Henrissat B."/>
            <person name="Wiebenga A."/>
            <person name="De vries R.P."/>
            <person name="Grigoriev I.V."/>
            <person name="Mortensen U.H."/>
            <person name="Andersen M.R."/>
            <person name="Baker S.E."/>
        </authorList>
    </citation>
    <scope>NUCLEOTIDE SEQUENCE [LARGE SCALE GENOMIC DNA]</scope>
    <source>
        <strain evidence="2 3">CBS 101889</strain>
    </source>
</reference>
<evidence type="ECO:0000313" key="3">
    <source>
        <dbReference type="Proteomes" id="UP000248961"/>
    </source>
</evidence>
<dbReference type="EMBL" id="KZ824302">
    <property type="protein sequence ID" value="RAL09635.1"/>
    <property type="molecule type" value="Genomic_DNA"/>
</dbReference>
<organism evidence="2 3">
    <name type="scientific">Aspergillus homomorphus (strain CBS 101889)</name>
    <dbReference type="NCBI Taxonomy" id="1450537"/>
    <lineage>
        <taxon>Eukaryota</taxon>
        <taxon>Fungi</taxon>
        <taxon>Dikarya</taxon>
        <taxon>Ascomycota</taxon>
        <taxon>Pezizomycotina</taxon>
        <taxon>Eurotiomycetes</taxon>
        <taxon>Eurotiomycetidae</taxon>
        <taxon>Eurotiales</taxon>
        <taxon>Aspergillaceae</taxon>
        <taxon>Aspergillus</taxon>
        <taxon>Aspergillus subgen. Circumdati</taxon>
    </lineage>
</organism>
<evidence type="ECO:0000256" key="1">
    <source>
        <dbReference type="SAM" id="Phobius"/>
    </source>
</evidence>
<keyword evidence="1" id="KW-0812">Transmembrane</keyword>
<sequence length="163" mass="18100">MAMKANWGFQPAAAPCLDISVRPCLFAPGSRQAPMYYVVKAYPWKASIYVYKLHRYSYTTIIIVLSSINLWVRSPLSGACWVSGSKSGGWRLYGVISVALLTSLRSPFPSHCTISSLSRLDRRQVSPSDLKFSALAPFQISLAFWPWVASPLLGVTIYLSISF</sequence>
<evidence type="ECO:0000313" key="2">
    <source>
        <dbReference type="EMBL" id="RAL09635.1"/>
    </source>
</evidence>
<keyword evidence="3" id="KW-1185">Reference proteome</keyword>
<accession>A0A395HQR3</accession>
<dbReference type="RefSeq" id="XP_025548789.1">
    <property type="nucleotide sequence ID" value="XM_025690232.1"/>
</dbReference>